<accession>A0A2P2LZ05</accession>
<sequence length="54" mass="6237">MRLRDKPNIFLLKFPPTRFSIQEPTSSHETNIKCNAGTKTRRAQLVQLIINLLS</sequence>
<evidence type="ECO:0000313" key="1">
    <source>
        <dbReference type="EMBL" id="MBX23206.1"/>
    </source>
</evidence>
<dbReference type="AlphaFoldDB" id="A0A2P2LZ05"/>
<name>A0A2P2LZ05_RHIMU</name>
<reference evidence="1" key="1">
    <citation type="submission" date="2018-02" db="EMBL/GenBank/DDBJ databases">
        <title>Rhizophora mucronata_Transcriptome.</title>
        <authorList>
            <person name="Meera S.P."/>
            <person name="Sreeshan A."/>
            <person name="Augustine A."/>
        </authorList>
    </citation>
    <scope>NUCLEOTIDE SEQUENCE</scope>
    <source>
        <tissue evidence="1">Leaf</tissue>
    </source>
</reference>
<dbReference type="EMBL" id="GGEC01042722">
    <property type="protein sequence ID" value="MBX23206.1"/>
    <property type="molecule type" value="Transcribed_RNA"/>
</dbReference>
<proteinExistence type="predicted"/>
<organism evidence="1">
    <name type="scientific">Rhizophora mucronata</name>
    <name type="common">Asiatic mangrove</name>
    <dbReference type="NCBI Taxonomy" id="61149"/>
    <lineage>
        <taxon>Eukaryota</taxon>
        <taxon>Viridiplantae</taxon>
        <taxon>Streptophyta</taxon>
        <taxon>Embryophyta</taxon>
        <taxon>Tracheophyta</taxon>
        <taxon>Spermatophyta</taxon>
        <taxon>Magnoliopsida</taxon>
        <taxon>eudicotyledons</taxon>
        <taxon>Gunneridae</taxon>
        <taxon>Pentapetalae</taxon>
        <taxon>rosids</taxon>
        <taxon>fabids</taxon>
        <taxon>Malpighiales</taxon>
        <taxon>Rhizophoraceae</taxon>
        <taxon>Rhizophora</taxon>
    </lineage>
</organism>
<protein>
    <submittedName>
        <fullName evidence="1">Uncharacterized protein</fullName>
    </submittedName>
</protein>